<feature type="domain" description="Calcineurin-like phosphoesterase" evidence="5">
    <location>
        <begin position="8"/>
        <end position="193"/>
    </location>
</feature>
<dbReference type="InterPro" id="IPR029052">
    <property type="entry name" value="Metallo-depent_PP-like"/>
</dbReference>
<sequence length="263" mass="27950">MPTSALLIQLTDLHLLADPAEALGGCHNQAALDAVLMDVRQRYPAPDGVVLSGDLVHDETPAGYQRLARQFANLPCPVWAIPGNHDDPAAIKRHLTGIGLRGPVPIGDWQLHLLDSRIAGSPAGRLGQRQMAALLDALDRSTDTPALVACHHPAGPVGAEWLDAMRLADGDALLSALAARPQVRALIGGHVHHSSDRCVLGCRQITTPAVTRQFRPRSERPVMDHAGAPGYRAFRLGGNGHLKTRVHRVPAARAALRGDSACG</sequence>
<evidence type="ECO:0000313" key="7">
    <source>
        <dbReference type="Proteomes" id="UP001259982"/>
    </source>
</evidence>
<reference evidence="6 7" key="1">
    <citation type="submission" date="2023-09" db="EMBL/GenBank/DDBJ databases">
        <authorList>
            <person name="Rey-Velasco X."/>
        </authorList>
    </citation>
    <scope>NUCLEOTIDE SEQUENCE [LARGE SCALE GENOMIC DNA]</scope>
    <source>
        <strain evidence="6 7">P385</strain>
    </source>
</reference>
<dbReference type="SUPFAM" id="SSF56300">
    <property type="entry name" value="Metallo-dependent phosphatases"/>
    <property type="match status" value="1"/>
</dbReference>
<comment type="caution">
    <text evidence="6">The sequence shown here is derived from an EMBL/GenBank/DDBJ whole genome shotgun (WGS) entry which is preliminary data.</text>
</comment>
<gene>
    <name evidence="6" type="ORF">RM531_15100</name>
</gene>
<keyword evidence="1" id="KW-0479">Metal-binding</keyword>
<keyword evidence="7" id="KW-1185">Reference proteome</keyword>
<dbReference type="InterPro" id="IPR050884">
    <property type="entry name" value="CNP_phosphodiesterase-III"/>
</dbReference>
<dbReference type="Gene3D" id="3.60.21.10">
    <property type="match status" value="1"/>
</dbReference>
<evidence type="ECO:0000256" key="1">
    <source>
        <dbReference type="ARBA" id="ARBA00022723"/>
    </source>
</evidence>
<keyword evidence="2" id="KW-0378">Hydrolase</keyword>
<dbReference type="RefSeq" id="WP_311660466.1">
    <property type="nucleotide sequence ID" value="NZ_JAVRHY010000021.1"/>
</dbReference>
<dbReference type="PANTHER" id="PTHR42988">
    <property type="entry name" value="PHOSPHOHYDROLASE"/>
    <property type="match status" value="1"/>
</dbReference>
<comment type="similarity">
    <text evidence="4">Belongs to the cyclic nucleotide phosphodiesterase class-III family.</text>
</comment>
<dbReference type="PANTHER" id="PTHR42988:SF2">
    <property type="entry name" value="CYCLIC NUCLEOTIDE PHOSPHODIESTERASE CBUA0032-RELATED"/>
    <property type="match status" value="1"/>
</dbReference>
<evidence type="ECO:0000313" key="6">
    <source>
        <dbReference type="EMBL" id="MDT0619799.1"/>
    </source>
</evidence>
<evidence type="ECO:0000256" key="3">
    <source>
        <dbReference type="ARBA" id="ARBA00023004"/>
    </source>
</evidence>
<name>A0ABU3BBZ7_9GAMM</name>
<protein>
    <submittedName>
        <fullName evidence="6">Metallophosphoesterase</fullName>
    </submittedName>
</protein>
<accession>A0ABU3BBZ7</accession>
<evidence type="ECO:0000256" key="4">
    <source>
        <dbReference type="ARBA" id="ARBA00025742"/>
    </source>
</evidence>
<evidence type="ECO:0000256" key="2">
    <source>
        <dbReference type="ARBA" id="ARBA00022801"/>
    </source>
</evidence>
<dbReference type="Pfam" id="PF00149">
    <property type="entry name" value="Metallophos"/>
    <property type="match status" value="1"/>
</dbReference>
<keyword evidence="3" id="KW-0408">Iron</keyword>
<evidence type="ECO:0000259" key="5">
    <source>
        <dbReference type="Pfam" id="PF00149"/>
    </source>
</evidence>
<dbReference type="InterPro" id="IPR004843">
    <property type="entry name" value="Calcineurin-like_PHP"/>
</dbReference>
<dbReference type="Proteomes" id="UP001259982">
    <property type="component" value="Unassembled WGS sequence"/>
</dbReference>
<proteinExistence type="inferred from homology"/>
<dbReference type="EMBL" id="JAVRHY010000021">
    <property type="protein sequence ID" value="MDT0619799.1"/>
    <property type="molecule type" value="Genomic_DNA"/>
</dbReference>
<organism evidence="6 7">
    <name type="scientific">Spectribacter acetivorans</name>
    <dbReference type="NCBI Taxonomy" id="3075603"/>
    <lineage>
        <taxon>Bacteria</taxon>
        <taxon>Pseudomonadati</taxon>
        <taxon>Pseudomonadota</taxon>
        <taxon>Gammaproteobacteria</taxon>
        <taxon>Salinisphaerales</taxon>
        <taxon>Salinisphaeraceae</taxon>
        <taxon>Spectribacter</taxon>
    </lineage>
</organism>